<sequence length="362" mass="41687">MAKSILLTYIFWLIGGFLGLHHFYLRRDRQAFVWWCTFGGIFGLGWFRDLWRIPDYVGFANGYGDKYQVVENRRRNKLRPIFNVARFGGEMALGMYFGFMAMLAIPEETYQEGSLALRALCYGIVTMATITGAHIVANIGEETVELGDILSYASIPAIFMFGKAAENAPTWIAVGAAVGCMYKSKYRPRSEPKKGLCRRLTSLTLAGMIIFAVWGSFLYHNASVTTSDGETIKLRDSVDNFFTSPAWLQFKKNLWELYDYGQTHGWDKVWQQFVESLDPTGEANALQVLGVDKNASQEEITKRYRKLAREWHPDRHKENKEEAQEKFMEIQKAYETLSTIKKKRERKSSQKRSNADDFDHRF</sequence>
<evidence type="ECO:0000256" key="8">
    <source>
        <dbReference type="SAM" id="Phobius"/>
    </source>
</evidence>
<dbReference type="Pfam" id="PF05154">
    <property type="entry name" value="TM2"/>
    <property type="match status" value="1"/>
</dbReference>
<evidence type="ECO:0000256" key="5">
    <source>
        <dbReference type="ARBA" id="ARBA00022989"/>
    </source>
</evidence>
<dbReference type="PROSITE" id="PS50076">
    <property type="entry name" value="DNAJ_2"/>
    <property type="match status" value="1"/>
</dbReference>
<gene>
    <name evidence="11" type="primary">LOC109461909</name>
</gene>
<evidence type="ECO:0000256" key="7">
    <source>
        <dbReference type="SAM" id="MobiDB-lite"/>
    </source>
</evidence>
<dbReference type="InterPro" id="IPR007829">
    <property type="entry name" value="TM2"/>
</dbReference>
<evidence type="ECO:0000259" key="9">
    <source>
        <dbReference type="PROSITE" id="PS50076"/>
    </source>
</evidence>
<keyword evidence="4 8" id="KW-0812">Transmembrane</keyword>
<reference evidence="11" key="1">
    <citation type="submission" date="2025-08" db="UniProtKB">
        <authorList>
            <consortium name="RefSeq"/>
        </authorList>
    </citation>
    <scope>IDENTIFICATION</scope>
    <source>
        <tissue evidence="11">Gonad</tissue>
    </source>
</reference>
<evidence type="ECO:0000313" key="11">
    <source>
        <dbReference type="RefSeq" id="XP_019613947.1"/>
    </source>
</evidence>
<evidence type="ECO:0000313" key="10">
    <source>
        <dbReference type="Proteomes" id="UP000515135"/>
    </source>
</evidence>
<dbReference type="InterPro" id="IPR036869">
    <property type="entry name" value="J_dom_sf"/>
</dbReference>
<proteinExistence type="predicted"/>
<dbReference type="CDD" id="cd06257">
    <property type="entry name" value="DnaJ"/>
    <property type="match status" value="1"/>
</dbReference>
<feature type="transmembrane region" description="Helical" evidence="8">
    <location>
        <begin position="157"/>
        <end position="179"/>
    </location>
</feature>
<protein>
    <recommendedName>
        <fullName evidence="3">DnaJ homolog subfamily C member 22</fullName>
    </recommendedName>
</protein>
<evidence type="ECO:0000256" key="3">
    <source>
        <dbReference type="ARBA" id="ARBA00020945"/>
    </source>
</evidence>
<comment type="function">
    <text evidence="1">May function as a co-chaperone.</text>
</comment>
<feature type="transmembrane region" description="Helical" evidence="8">
    <location>
        <begin position="200"/>
        <end position="219"/>
    </location>
</feature>
<dbReference type="KEGG" id="bbel:109461909"/>
<feature type="compositionally biased region" description="Basic and acidic residues" evidence="7">
    <location>
        <begin position="353"/>
        <end position="362"/>
    </location>
</feature>
<dbReference type="InterPro" id="IPR001623">
    <property type="entry name" value="DnaJ_domain"/>
</dbReference>
<dbReference type="Proteomes" id="UP000515135">
    <property type="component" value="Unplaced"/>
</dbReference>
<dbReference type="AlphaFoldDB" id="A0A6P4Y5G6"/>
<feature type="region of interest" description="Disordered" evidence="7">
    <location>
        <begin position="340"/>
        <end position="362"/>
    </location>
</feature>
<evidence type="ECO:0000256" key="4">
    <source>
        <dbReference type="ARBA" id="ARBA00022692"/>
    </source>
</evidence>
<evidence type="ECO:0000256" key="2">
    <source>
        <dbReference type="ARBA" id="ARBA00004141"/>
    </source>
</evidence>
<evidence type="ECO:0000256" key="1">
    <source>
        <dbReference type="ARBA" id="ARBA00002080"/>
    </source>
</evidence>
<feature type="transmembrane region" description="Helical" evidence="8">
    <location>
        <begin position="31"/>
        <end position="47"/>
    </location>
</feature>
<dbReference type="SMART" id="SM00271">
    <property type="entry name" value="DnaJ"/>
    <property type="match status" value="1"/>
</dbReference>
<dbReference type="Gene3D" id="1.10.287.110">
    <property type="entry name" value="DnaJ domain"/>
    <property type="match status" value="1"/>
</dbReference>
<feature type="domain" description="J" evidence="9">
    <location>
        <begin position="284"/>
        <end position="359"/>
    </location>
</feature>
<dbReference type="PANTHER" id="PTHR44733:SF1">
    <property type="entry name" value="DNAJ HOMOLOG SUBFAMILY C MEMBER 22"/>
    <property type="match status" value="1"/>
</dbReference>
<accession>A0A6P4Y5G6</accession>
<dbReference type="Pfam" id="PF00226">
    <property type="entry name" value="DnaJ"/>
    <property type="match status" value="1"/>
</dbReference>
<dbReference type="GeneID" id="109461909"/>
<name>A0A6P4Y5G6_BRABE</name>
<dbReference type="PRINTS" id="PR00625">
    <property type="entry name" value="JDOMAIN"/>
</dbReference>
<feature type="compositionally biased region" description="Basic residues" evidence="7">
    <location>
        <begin position="340"/>
        <end position="350"/>
    </location>
</feature>
<feature type="transmembrane region" description="Helical" evidence="8">
    <location>
        <begin position="6"/>
        <end position="24"/>
    </location>
</feature>
<keyword evidence="10" id="KW-1185">Reference proteome</keyword>
<dbReference type="RefSeq" id="XP_019613947.1">
    <property type="nucleotide sequence ID" value="XM_019758388.1"/>
</dbReference>
<keyword evidence="6 8" id="KW-0472">Membrane</keyword>
<feature type="transmembrane region" description="Helical" evidence="8">
    <location>
        <begin position="117"/>
        <end position="137"/>
    </location>
</feature>
<dbReference type="OrthoDB" id="10262359at2759"/>
<dbReference type="PANTHER" id="PTHR44733">
    <property type="entry name" value="DNAJ HOMOLOG SUBFAMILY C MEMBER 22"/>
    <property type="match status" value="1"/>
</dbReference>
<organism evidence="10 11">
    <name type="scientific">Branchiostoma belcheri</name>
    <name type="common">Amphioxus</name>
    <dbReference type="NCBI Taxonomy" id="7741"/>
    <lineage>
        <taxon>Eukaryota</taxon>
        <taxon>Metazoa</taxon>
        <taxon>Chordata</taxon>
        <taxon>Cephalochordata</taxon>
        <taxon>Leptocardii</taxon>
        <taxon>Amphioxiformes</taxon>
        <taxon>Branchiostomatidae</taxon>
        <taxon>Branchiostoma</taxon>
    </lineage>
</organism>
<evidence type="ECO:0000256" key="6">
    <source>
        <dbReference type="ARBA" id="ARBA00023136"/>
    </source>
</evidence>
<comment type="subcellular location">
    <subcellularLocation>
        <location evidence="2">Membrane</location>
        <topology evidence="2">Multi-pass membrane protein</topology>
    </subcellularLocation>
</comment>
<dbReference type="SUPFAM" id="SSF46565">
    <property type="entry name" value="Chaperone J-domain"/>
    <property type="match status" value="1"/>
</dbReference>
<dbReference type="GO" id="GO:0016020">
    <property type="term" value="C:membrane"/>
    <property type="evidence" value="ECO:0007669"/>
    <property type="project" value="UniProtKB-SubCell"/>
</dbReference>
<keyword evidence="5 8" id="KW-1133">Transmembrane helix</keyword>
<feature type="transmembrane region" description="Helical" evidence="8">
    <location>
        <begin position="84"/>
        <end position="105"/>
    </location>
</feature>